<dbReference type="Proteomes" id="UP000824120">
    <property type="component" value="Chromosome 3"/>
</dbReference>
<gene>
    <name evidence="1" type="ORF">H5410_014213</name>
</gene>
<sequence length="114" mass="13441">MSRDVHDILRHEENCSRNIFQLEKATTSTTYLFEGVINGILPGDRLETTKCFPTFPEIKFISRRSTSSYIREIRYPQITEKFRREESRDNIILIFSAYENLLQTITWHQNGPLG</sequence>
<accession>A0A9J5ZQA4</accession>
<name>A0A9J5ZQA4_SOLCO</name>
<organism evidence="1 2">
    <name type="scientific">Solanum commersonii</name>
    <name type="common">Commerson's wild potato</name>
    <name type="synonym">Commerson's nightshade</name>
    <dbReference type="NCBI Taxonomy" id="4109"/>
    <lineage>
        <taxon>Eukaryota</taxon>
        <taxon>Viridiplantae</taxon>
        <taxon>Streptophyta</taxon>
        <taxon>Embryophyta</taxon>
        <taxon>Tracheophyta</taxon>
        <taxon>Spermatophyta</taxon>
        <taxon>Magnoliopsida</taxon>
        <taxon>eudicotyledons</taxon>
        <taxon>Gunneridae</taxon>
        <taxon>Pentapetalae</taxon>
        <taxon>asterids</taxon>
        <taxon>lamiids</taxon>
        <taxon>Solanales</taxon>
        <taxon>Solanaceae</taxon>
        <taxon>Solanoideae</taxon>
        <taxon>Solaneae</taxon>
        <taxon>Solanum</taxon>
    </lineage>
</organism>
<proteinExistence type="predicted"/>
<dbReference type="EMBL" id="JACXVP010000003">
    <property type="protein sequence ID" value="KAG5614389.1"/>
    <property type="molecule type" value="Genomic_DNA"/>
</dbReference>
<dbReference type="AlphaFoldDB" id="A0A9J5ZQA4"/>
<keyword evidence="2" id="KW-1185">Reference proteome</keyword>
<reference evidence="1 2" key="1">
    <citation type="submission" date="2020-09" db="EMBL/GenBank/DDBJ databases">
        <title>De no assembly of potato wild relative species, Solanum commersonii.</title>
        <authorList>
            <person name="Cho K."/>
        </authorList>
    </citation>
    <scope>NUCLEOTIDE SEQUENCE [LARGE SCALE GENOMIC DNA]</scope>
    <source>
        <strain evidence="1">LZ3.2</strain>
        <tissue evidence="1">Leaf</tissue>
    </source>
</reference>
<evidence type="ECO:0000313" key="1">
    <source>
        <dbReference type="EMBL" id="KAG5614389.1"/>
    </source>
</evidence>
<comment type="caution">
    <text evidence="1">The sequence shown here is derived from an EMBL/GenBank/DDBJ whole genome shotgun (WGS) entry which is preliminary data.</text>
</comment>
<evidence type="ECO:0000313" key="2">
    <source>
        <dbReference type="Proteomes" id="UP000824120"/>
    </source>
</evidence>
<protein>
    <submittedName>
        <fullName evidence="1">Uncharacterized protein</fullName>
    </submittedName>
</protein>